<dbReference type="EMBL" id="JANJYJ010000004">
    <property type="protein sequence ID" value="KAK3219914.1"/>
    <property type="molecule type" value="Genomic_DNA"/>
</dbReference>
<keyword evidence="1" id="KW-1133">Transmembrane helix</keyword>
<comment type="caution">
    <text evidence="2">The sequence shown here is derived from an EMBL/GenBank/DDBJ whole genome shotgun (WGS) entry which is preliminary data.</text>
</comment>
<sequence>MEVERLEFVINKLGHISEKQEKLIQFYETRAQNLTMAYFIFQGLILVSVSLHSSSSNNLNQCHDWWVPCTVSLSTSLIFFIVFLDYVTRFYNTQYQLDLNYMEQQIINKQIHETTRSSSISLLSSDHHRTMKVTSKPYCEELKPDVVQLFKRKVYITVTLSALIGFAVVVLFACHSFLCNDGFEGSLVVSSATSQFLSS</sequence>
<proteinExistence type="predicted"/>
<dbReference type="PANTHER" id="PTHR33287">
    <property type="entry name" value="OS03G0453550 PROTEIN"/>
    <property type="match status" value="1"/>
</dbReference>
<protein>
    <submittedName>
        <fullName evidence="2">Uncharacterized protein</fullName>
    </submittedName>
</protein>
<feature type="transmembrane region" description="Helical" evidence="1">
    <location>
        <begin position="154"/>
        <end position="178"/>
    </location>
</feature>
<evidence type="ECO:0000313" key="2">
    <source>
        <dbReference type="EMBL" id="KAK3219914.1"/>
    </source>
</evidence>
<evidence type="ECO:0000313" key="3">
    <source>
        <dbReference type="Proteomes" id="UP001281410"/>
    </source>
</evidence>
<keyword evidence="3" id="KW-1185">Reference proteome</keyword>
<feature type="transmembrane region" description="Helical" evidence="1">
    <location>
        <begin position="34"/>
        <end position="53"/>
    </location>
</feature>
<feature type="transmembrane region" description="Helical" evidence="1">
    <location>
        <begin position="65"/>
        <end position="87"/>
    </location>
</feature>
<organism evidence="2 3">
    <name type="scientific">Dipteronia sinensis</name>
    <dbReference type="NCBI Taxonomy" id="43782"/>
    <lineage>
        <taxon>Eukaryota</taxon>
        <taxon>Viridiplantae</taxon>
        <taxon>Streptophyta</taxon>
        <taxon>Embryophyta</taxon>
        <taxon>Tracheophyta</taxon>
        <taxon>Spermatophyta</taxon>
        <taxon>Magnoliopsida</taxon>
        <taxon>eudicotyledons</taxon>
        <taxon>Gunneridae</taxon>
        <taxon>Pentapetalae</taxon>
        <taxon>rosids</taxon>
        <taxon>malvids</taxon>
        <taxon>Sapindales</taxon>
        <taxon>Sapindaceae</taxon>
        <taxon>Hippocastanoideae</taxon>
        <taxon>Acereae</taxon>
        <taxon>Dipteronia</taxon>
    </lineage>
</organism>
<accession>A0AAE0AM18</accession>
<dbReference type="AlphaFoldDB" id="A0AAE0AM18"/>
<keyword evidence="1" id="KW-0812">Transmembrane</keyword>
<dbReference type="PANTHER" id="PTHR33287:SF8">
    <property type="entry name" value="TRANSMEMBRANE PROTEIN 188"/>
    <property type="match status" value="1"/>
</dbReference>
<name>A0AAE0AM18_9ROSI</name>
<evidence type="ECO:0000256" key="1">
    <source>
        <dbReference type="SAM" id="Phobius"/>
    </source>
</evidence>
<dbReference type="Proteomes" id="UP001281410">
    <property type="component" value="Unassembled WGS sequence"/>
</dbReference>
<gene>
    <name evidence="2" type="ORF">Dsin_013884</name>
</gene>
<keyword evidence="1" id="KW-0472">Membrane</keyword>
<reference evidence="2" key="1">
    <citation type="journal article" date="2023" name="Plant J.">
        <title>Genome sequences and population genomics provide insights into the demographic history, inbreeding, and mutation load of two 'living fossil' tree species of Dipteronia.</title>
        <authorList>
            <person name="Feng Y."/>
            <person name="Comes H.P."/>
            <person name="Chen J."/>
            <person name="Zhu S."/>
            <person name="Lu R."/>
            <person name="Zhang X."/>
            <person name="Li P."/>
            <person name="Qiu J."/>
            <person name="Olsen K.M."/>
            <person name="Qiu Y."/>
        </authorList>
    </citation>
    <scope>NUCLEOTIDE SEQUENCE</scope>
    <source>
        <strain evidence="2">NBL</strain>
    </source>
</reference>